<name>A0ABR6VQW7_9BACT</name>
<reference evidence="1 2" key="1">
    <citation type="journal article" date="2019" name="Int. J. Syst. Evol. Microbiol.">
        <title>Rufibacter sediminis sp. nov., isolated from freshwater lake sediment.</title>
        <authorList>
            <person name="Qu J.H."/>
            <person name="Zhang L.J."/>
            <person name="Fu Y.H."/>
            <person name="Li H.F."/>
        </authorList>
    </citation>
    <scope>NUCLEOTIDE SEQUENCE [LARGE SCALE GENOMIC DNA]</scope>
    <source>
        <strain evidence="1 2">H-1</strain>
    </source>
</reference>
<comment type="caution">
    <text evidence="1">The sequence shown here is derived from an EMBL/GenBank/DDBJ whole genome shotgun (WGS) entry which is preliminary data.</text>
</comment>
<evidence type="ECO:0000313" key="2">
    <source>
        <dbReference type="Proteomes" id="UP000659698"/>
    </source>
</evidence>
<dbReference type="RefSeq" id="WP_186635550.1">
    <property type="nucleotide sequence ID" value="NZ_JACOAF010000020.1"/>
</dbReference>
<dbReference type="Proteomes" id="UP000659698">
    <property type="component" value="Unassembled WGS sequence"/>
</dbReference>
<accession>A0ABR6VQW7</accession>
<sequence length="57" mass="6666">MAQHRKLELPKELHYCNRNRWGFVSTHNPPLVLHQTLPPVAPLAEIYNFCGYTFSDN</sequence>
<dbReference type="EMBL" id="JACOAF010000020">
    <property type="protein sequence ID" value="MBC3539597.1"/>
    <property type="molecule type" value="Genomic_DNA"/>
</dbReference>
<gene>
    <name evidence="1" type="ORF">H7U12_07870</name>
</gene>
<protein>
    <submittedName>
        <fullName evidence="1">Uncharacterized protein</fullName>
    </submittedName>
</protein>
<proteinExistence type="predicted"/>
<organism evidence="1 2">
    <name type="scientific">Rufibacter sediminis</name>
    <dbReference type="NCBI Taxonomy" id="2762756"/>
    <lineage>
        <taxon>Bacteria</taxon>
        <taxon>Pseudomonadati</taxon>
        <taxon>Bacteroidota</taxon>
        <taxon>Cytophagia</taxon>
        <taxon>Cytophagales</taxon>
        <taxon>Hymenobacteraceae</taxon>
        <taxon>Rufibacter</taxon>
    </lineage>
</organism>
<keyword evidence="2" id="KW-1185">Reference proteome</keyword>
<evidence type="ECO:0000313" key="1">
    <source>
        <dbReference type="EMBL" id="MBC3539597.1"/>
    </source>
</evidence>